<dbReference type="InterPro" id="IPR051063">
    <property type="entry name" value="PDI"/>
</dbReference>
<evidence type="ECO:0000256" key="2">
    <source>
        <dbReference type="ARBA" id="ARBA00022729"/>
    </source>
</evidence>
<feature type="compositionally biased region" description="Basic and acidic residues" evidence="3">
    <location>
        <begin position="140"/>
        <end position="153"/>
    </location>
</feature>
<dbReference type="InterPro" id="IPR013766">
    <property type="entry name" value="Thioredoxin_domain"/>
</dbReference>
<keyword evidence="2" id="KW-0732">Signal</keyword>
<reference evidence="5" key="1">
    <citation type="submission" date="2022-03" db="EMBL/GenBank/DDBJ databases">
        <title>Draft genome sequence of Aduncisulcus paluster, a free-living microaerophilic Fornicata.</title>
        <authorList>
            <person name="Yuyama I."/>
            <person name="Kume K."/>
            <person name="Tamura T."/>
            <person name="Inagaki Y."/>
            <person name="Hashimoto T."/>
        </authorList>
    </citation>
    <scope>NUCLEOTIDE SEQUENCE</scope>
    <source>
        <strain evidence="5">NY0171</strain>
    </source>
</reference>
<dbReference type="SUPFAM" id="SSF52833">
    <property type="entry name" value="Thioredoxin-like"/>
    <property type="match status" value="2"/>
</dbReference>
<evidence type="ECO:0000313" key="5">
    <source>
        <dbReference type="EMBL" id="GKT34889.1"/>
    </source>
</evidence>
<gene>
    <name evidence="5" type="ORF">ADUPG1_008156</name>
</gene>
<evidence type="ECO:0000313" key="6">
    <source>
        <dbReference type="Proteomes" id="UP001057375"/>
    </source>
</evidence>
<feature type="region of interest" description="Disordered" evidence="3">
    <location>
        <begin position="577"/>
        <end position="637"/>
    </location>
</feature>
<dbReference type="CDD" id="cd02961">
    <property type="entry name" value="PDI_a_family"/>
    <property type="match status" value="1"/>
</dbReference>
<dbReference type="Pfam" id="PF00085">
    <property type="entry name" value="Thioredoxin"/>
    <property type="match status" value="2"/>
</dbReference>
<protein>
    <recommendedName>
        <fullName evidence="4">Thioredoxin domain-containing protein</fullName>
    </recommendedName>
</protein>
<dbReference type="Gene3D" id="3.40.30.10">
    <property type="entry name" value="Glutaredoxin"/>
    <property type="match status" value="2"/>
</dbReference>
<accession>A0ABQ5KU19</accession>
<comment type="similarity">
    <text evidence="1">Belongs to the protein disulfide isomerase family.</text>
</comment>
<proteinExistence type="inferred from homology"/>
<comment type="caution">
    <text evidence="5">The sequence shown here is derived from an EMBL/GenBank/DDBJ whole genome shotgun (WGS) entry which is preliminary data.</text>
</comment>
<dbReference type="InterPro" id="IPR036249">
    <property type="entry name" value="Thioredoxin-like_sf"/>
</dbReference>
<dbReference type="PANTHER" id="PTHR45672">
    <property type="entry name" value="PROTEIN DISULFIDE-ISOMERASE C17H9.14C-RELATED"/>
    <property type="match status" value="1"/>
</dbReference>
<keyword evidence="6" id="KW-1185">Reference proteome</keyword>
<evidence type="ECO:0000256" key="1">
    <source>
        <dbReference type="ARBA" id="ARBA00006347"/>
    </source>
</evidence>
<feature type="non-terminal residue" evidence="5">
    <location>
        <position position="1"/>
    </location>
</feature>
<evidence type="ECO:0000259" key="4">
    <source>
        <dbReference type="PROSITE" id="PS51352"/>
    </source>
</evidence>
<feature type="compositionally biased region" description="Basic residues" evidence="3">
    <location>
        <begin position="154"/>
        <end position="165"/>
    </location>
</feature>
<dbReference type="Proteomes" id="UP001057375">
    <property type="component" value="Unassembled WGS sequence"/>
</dbReference>
<feature type="compositionally biased region" description="Acidic residues" evidence="3">
    <location>
        <begin position="614"/>
        <end position="631"/>
    </location>
</feature>
<evidence type="ECO:0000256" key="3">
    <source>
        <dbReference type="SAM" id="MobiDB-lite"/>
    </source>
</evidence>
<feature type="domain" description="Thioredoxin" evidence="4">
    <location>
        <begin position="209"/>
        <end position="325"/>
    </location>
</feature>
<dbReference type="EMBL" id="BQXS01010882">
    <property type="protein sequence ID" value="GKT34889.1"/>
    <property type="molecule type" value="Genomic_DNA"/>
</dbReference>
<feature type="compositionally biased region" description="Acidic residues" evidence="3">
    <location>
        <begin position="585"/>
        <end position="602"/>
    </location>
</feature>
<organism evidence="5 6">
    <name type="scientific">Aduncisulcus paluster</name>
    <dbReference type="NCBI Taxonomy" id="2918883"/>
    <lineage>
        <taxon>Eukaryota</taxon>
        <taxon>Metamonada</taxon>
        <taxon>Carpediemonas-like organisms</taxon>
        <taxon>Aduncisulcus</taxon>
    </lineage>
</organism>
<name>A0ABQ5KU19_9EUKA</name>
<feature type="domain" description="Thioredoxin" evidence="4">
    <location>
        <begin position="432"/>
        <end position="575"/>
    </location>
</feature>
<dbReference type="PANTHER" id="PTHR45672:SF3">
    <property type="entry name" value="THIOREDOXIN DOMAIN-CONTAINING PROTEIN 5"/>
    <property type="match status" value="1"/>
</dbReference>
<dbReference type="PROSITE" id="PS51352">
    <property type="entry name" value="THIOREDOXIN_2"/>
    <property type="match status" value="2"/>
</dbReference>
<sequence length="637" mass="73624">AKDDPSRASINDNNKKYIPSGRKLPFQDSIASIVLSARSFNPSSLVVLRSTDSIMEDPIVNIPLSPLFPPCAFYFYPQCVRAVHAGRHCAVRMSLYHRALHFRLRLFDRLVGIITIGGWGKYLRKEFNSLICGGEEGDQEEHGKKQKEKDGKRRASSMKSHSKKHLRAIPTVEMVNECVKYVCSHEEFIEALFCEIQAILSWRHLAILTGIYCTVEEFTTEEELYQFVESKHLPIFVKFYEDWCIHCKSIEKTFNSRAQAASLLATFINVDCSSTEEAKAFCSKHHISYYPTFKLFNGEWIEYYKSSLDERNLGLFLRTHKKLQSYDLDAIINNPIPKPTLESEPIETKIIPSTFTDIQNNSDPKIIVFGNIYEEATQQAYRNIEEALVELGDTFPYDAFRVEQTNNDNDSFYHFFIHNAERAPDLPLLFVITPLSEVPQPFLNYPITSNGLVEFIEYILIEPDMDKVLSFEKSQKIIDLSHDIPVFVVFTEYWCDHCTALLPHFAKAAMNFSSDEVAFVKVDCSQNRNMRKFCRSIDMDGYPTMMMLIDGKWKKEYKKDRSSVAITKYVKKIVEKSKSKKNEEETFEEEPILELLNDDEESVGYSEELTQTIEDIDDEKEPEEEPEEESEGYYADL</sequence>
<feature type="region of interest" description="Disordered" evidence="3">
    <location>
        <begin position="136"/>
        <end position="165"/>
    </location>
</feature>